<proteinExistence type="predicted"/>
<dbReference type="AlphaFoldDB" id="A0A369YJ84"/>
<protein>
    <submittedName>
        <fullName evidence="2">Capsid scaffolding protein</fullName>
    </submittedName>
</protein>
<evidence type="ECO:0000313" key="2">
    <source>
        <dbReference type="EMBL" id="RDE73087.1"/>
    </source>
</evidence>
<evidence type="ECO:0000256" key="1">
    <source>
        <dbReference type="SAM" id="Coils"/>
    </source>
</evidence>
<accession>A0A369YJ84</accession>
<gene>
    <name evidence="2" type="ORF">DPV93_03090</name>
</gene>
<reference evidence="2 3" key="1">
    <citation type="submission" date="2018-05" db="EMBL/GenBank/DDBJ databases">
        <title>Draft Genome Sequences for a Diverse set of 7 Haemophilus Species.</title>
        <authorList>
            <person name="Nichols M."/>
            <person name="Topaz N."/>
            <person name="Wang X."/>
            <person name="Wang X."/>
            <person name="Boxrud D."/>
        </authorList>
    </citation>
    <scope>NUCLEOTIDE SEQUENCE [LARGE SCALE GENOMIC DNA]</scope>
    <source>
        <strain evidence="2 3">C2002001239</strain>
    </source>
</reference>
<dbReference type="Proteomes" id="UP000253872">
    <property type="component" value="Unassembled WGS sequence"/>
</dbReference>
<feature type="coiled-coil region" evidence="1">
    <location>
        <begin position="197"/>
        <end position="238"/>
    </location>
</feature>
<dbReference type="InterPro" id="IPR009228">
    <property type="entry name" value="Capsid_scaffold_GpO"/>
</dbReference>
<organism evidence="2 3">
    <name type="scientific">Haemophilus sputorum</name>
    <dbReference type="NCBI Taxonomy" id="1078480"/>
    <lineage>
        <taxon>Bacteria</taxon>
        <taxon>Pseudomonadati</taxon>
        <taxon>Pseudomonadota</taxon>
        <taxon>Gammaproteobacteria</taxon>
        <taxon>Pasteurellales</taxon>
        <taxon>Pasteurellaceae</taxon>
        <taxon>Haemophilus</taxon>
    </lineage>
</organism>
<dbReference type="RefSeq" id="WP_111402154.1">
    <property type="nucleotide sequence ID" value="NZ_QEPN01000002.1"/>
</dbReference>
<comment type="caution">
    <text evidence="2">The sequence shown here is derived from an EMBL/GenBank/DDBJ whole genome shotgun (WGS) entry which is preliminary data.</text>
</comment>
<keyword evidence="1" id="KW-0175">Coiled coil</keyword>
<dbReference type="EMBL" id="QEPN01000002">
    <property type="protein sequence ID" value="RDE73087.1"/>
    <property type="molecule type" value="Genomic_DNA"/>
</dbReference>
<name>A0A369YJ84_9PAST</name>
<evidence type="ECO:0000313" key="3">
    <source>
        <dbReference type="Proteomes" id="UP000253872"/>
    </source>
</evidence>
<dbReference type="Pfam" id="PF05929">
    <property type="entry name" value="Phage_GPO"/>
    <property type="match status" value="1"/>
</dbReference>
<sequence length="261" mass="29142">MPKSKWIVVATEGATTDGRAIARNWIEEAAASYDPKNTYGARINLDHIKFSLYMPEMANSHCFGDVLALKAEEREDGKLQLLAQIQPTDALIELNKKGQKVYTSVEIDTNFADTGKAYLVGLAVTDNPASLGTEMLSFSHNGLNARKLKPENLFTAAIETVLEFEEERESVLAKIKQLFSKKAKNDDERFTDHAQSIELLAEQFANQQTEMTALTNKVEALTAENKELKDKFAEFEQKPAANYTPRPIVVGEKTTEYLTDC</sequence>